<dbReference type="Proteomes" id="UP000784294">
    <property type="component" value="Unassembled WGS sequence"/>
</dbReference>
<comment type="caution">
    <text evidence="2">The sequence shown here is derived from an EMBL/GenBank/DDBJ whole genome shotgun (WGS) entry which is preliminary data.</text>
</comment>
<sequence>MVNSSDVSLPAIGLGRHSRPPLADRNRNGGVHYSTRCASSWPIKKFDELHHSSHRPYQLDCVRQNHSIQSELMATQDIVSRLRRVVPRSAKPNMNRTPRRTKLENQLIDLLDDTVESFQHIVNDPVLSGLAKSLLIASPSHPLESNATNDLTGINCSSSNYHDSGYLQSPTPGSGFLEGSASHTFAQDQCVSHSNVSSFESVTLVASPLSCSSPGLAPGSSPTAIASSPSSILSMNHRTSIPNQPAQISPSITISLRQARIDQASSLSEDSGLSIRSSSPVLSPSSLPTGSLAWNHLPMHGYEQPSDESAVEKGTRLLCDWLDWRKDTY</sequence>
<dbReference type="AlphaFoldDB" id="A0A448WDI2"/>
<dbReference type="EMBL" id="CAAALY010005519">
    <property type="protein sequence ID" value="VEL09122.1"/>
    <property type="molecule type" value="Genomic_DNA"/>
</dbReference>
<evidence type="ECO:0000313" key="2">
    <source>
        <dbReference type="EMBL" id="VEL09122.1"/>
    </source>
</evidence>
<gene>
    <name evidence="2" type="ORF">PXEA_LOCUS2562</name>
</gene>
<proteinExistence type="predicted"/>
<keyword evidence="3" id="KW-1185">Reference proteome</keyword>
<protein>
    <submittedName>
        <fullName evidence="2">Uncharacterized protein</fullName>
    </submittedName>
</protein>
<evidence type="ECO:0000313" key="3">
    <source>
        <dbReference type="Proteomes" id="UP000784294"/>
    </source>
</evidence>
<feature type="region of interest" description="Disordered" evidence="1">
    <location>
        <begin position="1"/>
        <end position="31"/>
    </location>
</feature>
<name>A0A448WDI2_9PLAT</name>
<organism evidence="2 3">
    <name type="scientific">Protopolystoma xenopodis</name>
    <dbReference type="NCBI Taxonomy" id="117903"/>
    <lineage>
        <taxon>Eukaryota</taxon>
        <taxon>Metazoa</taxon>
        <taxon>Spiralia</taxon>
        <taxon>Lophotrochozoa</taxon>
        <taxon>Platyhelminthes</taxon>
        <taxon>Monogenea</taxon>
        <taxon>Polyopisthocotylea</taxon>
        <taxon>Polystomatidea</taxon>
        <taxon>Polystomatidae</taxon>
        <taxon>Protopolystoma</taxon>
    </lineage>
</organism>
<reference evidence="2" key="1">
    <citation type="submission" date="2018-11" db="EMBL/GenBank/DDBJ databases">
        <authorList>
            <consortium name="Pathogen Informatics"/>
        </authorList>
    </citation>
    <scope>NUCLEOTIDE SEQUENCE</scope>
</reference>
<evidence type="ECO:0000256" key="1">
    <source>
        <dbReference type="SAM" id="MobiDB-lite"/>
    </source>
</evidence>
<accession>A0A448WDI2</accession>